<comment type="caution">
    <text evidence="1">The sequence shown here is derived from an EMBL/GenBank/DDBJ whole genome shotgun (WGS) entry which is preliminary data.</text>
</comment>
<reference evidence="2" key="1">
    <citation type="journal article" date="2023" name="Nat. Plants">
        <title>Single-cell RNA sequencing provides a high-resolution roadmap for understanding the multicellular compartmentation of specialized metabolism.</title>
        <authorList>
            <person name="Sun S."/>
            <person name="Shen X."/>
            <person name="Li Y."/>
            <person name="Li Y."/>
            <person name="Wang S."/>
            <person name="Li R."/>
            <person name="Zhang H."/>
            <person name="Shen G."/>
            <person name="Guo B."/>
            <person name="Wei J."/>
            <person name="Xu J."/>
            <person name="St-Pierre B."/>
            <person name="Chen S."/>
            <person name="Sun C."/>
        </authorList>
    </citation>
    <scope>NUCLEOTIDE SEQUENCE [LARGE SCALE GENOMIC DNA]</scope>
</reference>
<accession>A0ACC0AV39</accession>
<gene>
    <name evidence="1" type="ORF">M9H77_23538</name>
</gene>
<dbReference type="Proteomes" id="UP001060085">
    <property type="component" value="Linkage Group LG05"/>
</dbReference>
<protein>
    <submittedName>
        <fullName evidence="1">Uncharacterized protein</fullName>
    </submittedName>
</protein>
<evidence type="ECO:0000313" key="2">
    <source>
        <dbReference type="Proteomes" id="UP001060085"/>
    </source>
</evidence>
<organism evidence="1 2">
    <name type="scientific">Catharanthus roseus</name>
    <name type="common">Madagascar periwinkle</name>
    <name type="synonym">Vinca rosea</name>
    <dbReference type="NCBI Taxonomy" id="4058"/>
    <lineage>
        <taxon>Eukaryota</taxon>
        <taxon>Viridiplantae</taxon>
        <taxon>Streptophyta</taxon>
        <taxon>Embryophyta</taxon>
        <taxon>Tracheophyta</taxon>
        <taxon>Spermatophyta</taxon>
        <taxon>Magnoliopsida</taxon>
        <taxon>eudicotyledons</taxon>
        <taxon>Gunneridae</taxon>
        <taxon>Pentapetalae</taxon>
        <taxon>asterids</taxon>
        <taxon>lamiids</taxon>
        <taxon>Gentianales</taxon>
        <taxon>Apocynaceae</taxon>
        <taxon>Rauvolfioideae</taxon>
        <taxon>Vinceae</taxon>
        <taxon>Catharanthinae</taxon>
        <taxon>Catharanthus</taxon>
    </lineage>
</organism>
<name>A0ACC0AV39_CATRO</name>
<dbReference type="EMBL" id="CM044705">
    <property type="protein sequence ID" value="KAI5664215.1"/>
    <property type="molecule type" value="Genomic_DNA"/>
</dbReference>
<evidence type="ECO:0000313" key="1">
    <source>
        <dbReference type="EMBL" id="KAI5664215.1"/>
    </source>
</evidence>
<keyword evidence="2" id="KW-1185">Reference proteome</keyword>
<sequence>MEPIRMSLDNPSHLNDSDKRRGVKGRHPSFFLKVAILSVTRKHEPNIQTSGQDFTPNKEYFVRKKRNNKLINKWCPVHNEICDAIWMVLCSFLTLGVLPWHGKPQDLPQHLAHIALSKSRDRCRMIEVMEVAGRSE</sequence>
<proteinExistence type="predicted"/>